<name>A0AAX1QA04_9BACI</name>
<accession>A0AAX1QA04</accession>
<dbReference type="GO" id="GO:0003824">
    <property type="term" value="F:catalytic activity"/>
    <property type="evidence" value="ECO:0007669"/>
    <property type="project" value="InterPro"/>
</dbReference>
<dbReference type="Gene3D" id="3.30.559.10">
    <property type="entry name" value="Chloramphenicol acetyltransferase-like domain"/>
    <property type="match status" value="1"/>
</dbReference>
<dbReference type="GO" id="GO:0008610">
    <property type="term" value="P:lipid biosynthetic process"/>
    <property type="evidence" value="ECO:0007669"/>
    <property type="project" value="UniProtKB-ARBA"/>
</dbReference>
<feature type="compositionally biased region" description="Basic residues" evidence="5">
    <location>
        <begin position="1904"/>
        <end position="1913"/>
    </location>
</feature>
<evidence type="ECO:0000256" key="3">
    <source>
        <dbReference type="ARBA" id="ARBA00022450"/>
    </source>
</evidence>
<gene>
    <name evidence="7" type="ORF">A3864_12325</name>
</gene>
<organism evidence="7 8">
    <name type="scientific">Priestia endophytica</name>
    <dbReference type="NCBI Taxonomy" id="135735"/>
    <lineage>
        <taxon>Bacteria</taxon>
        <taxon>Bacillati</taxon>
        <taxon>Bacillota</taxon>
        <taxon>Bacilli</taxon>
        <taxon>Bacillales</taxon>
        <taxon>Bacillaceae</taxon>
        <taxon>Priestia</taxon>
    </lineage>
</organism>
<dbReference type="Gene3D" id="1.10.1200.10">
    <property type="entry name" value="ACP-like"/>
    <property type="match status" value="2"/>
</dbReference>
<dbReference type="InterPro" id="IPR036736">
    <property type="entry name" value="ACP-like_sf"/>
</dbReference>
<dbReference type="GO" id="GO:0044550">
    <property type="term" value="P:secondary metabolite biosynthetic process"/>
    <property type="evidence" value="ECO:0007669"/>
    <property type="project" value="TreeGrafter"/>
</dbReference>
<dbReference type="InterPro" id="IPR045851">
    <property type="entry name" value="AMP-bd_C_sf"/>
</dbReference>
<dbReference type="NCBIfam" id="TIGR01733">
    <property type="entry name" value="AA-adenyl-dom"/>
    <property type="match status" value="2"/>
</dbReference>
<comment type="similarity">
    <text evidence="2">Belongs to the ATP-dependent AMP-binding enzyme family.</text>
</comment>
<dbReference type="InterPro" id="IPR020806">
    <property type="entry name" value="PKS_PP-bd"/>
</dbReference>
<dbReference type="PROSITE" id="PS00455">
    <property type="entry name" value="AMP_BINDING"/>
    <property type="match status" value="2"/>
</dbReference>
<dbReference type="FunFam" id="3.40.50.980:FF:000001">
    <property type="entry name" value="Non-ribosomal peptide synthetase"/>
    <property type="match status" value="2"/>
</dbReference>
<dbReference type="PANTHER" id="PTHR45527:SF1">
    <property type="entry name" value="FATTY ACID SYNTHASE"/>
    <property type="match status" value="1"/>
</dbReference>
<dbReference type="Pfam" id="PF00501">
    <property type="entry name" value="AMP-binding"/>
    <property type="match status" value="2"/>
</dbReference>
<dbReference type="EMBL" id="LVYK01000025">
    <property type="protein sequence ID" value="RAS76910.1"/>
    <property type="molecule type" value="Genomic_DNA"/>
</dbReference>
<dbReference type="InterPro" id="IPR020459">
    <property type="entry name" value="AMP-binding"/>
</dbReference>
<dbReference type="GO" id="GO:0005829">
    <property type="term" value="C:cytosol"/>
    <property type="evidence" value="ECO:0007669"/>
    <property type="project" value="TreeGrafter"/>
</dbReference>
<dbReference type="NCBIfam" id="NF003417">
    <property type="entry name" value="PRK04813.1"/>
    <property type="match status" value="2"/>
</dbReference>
<dbReference type="InterPro" id="IPR001242">
    <property type="entry name" value="Condensation_dom"/>
</dbReference>
<dbReference type="InterPro" id="IPR009081">
    <property type="entry name" value="PP-bd_ACP"/>
</dbReference>
<comment type="cofactor">
    <cofactor evidence="1">
        <name>pantetheine 4'-phosphate</name>
        <dbReference type="ChEBI" id="CHEBI:47942"/>
    </cofactor>
</comment>
<dbReference type="FunFam" id="2.30.38.10:FF:000001">
    <property type="entry name" value="Non-ribosomal peptide synthetase PvdI"/>
    <property type="match status" value="1"/>
</dbReference>
<keyword evidence="3" id="KW-0596">Phosphopantetheine</keyword>
<dbReference type="Gene3D" id="3.30.300.30">
    <property type="match status" value="2"/>
</dbReference>
<evidence type="ECO:0000256" key="1">
    <source>
        <dbReference type="ARBA" id="ARBA00001957"/>
    </source>
</evidence>
<dbReference type="SUPFAM" id="SSF56801">
    <property type="entry name" value="Acetyl-CoA synthetase-like"/>
    <property type="match status" value="2"/>
</dbReference>
<evidence type="ECO:0000256" key="5">
    <source>
        <dbReference type="SAM" id="MobiDB-lite"/>
    </source>
</evidence>
<dbReference type="PROSITE" id="PS50075">
    <property type="entry name" value="CARRIER"/>
    <property type="match status" value="2"/>
</dbReference>
<feature type="domain" description="Carrier" evidence="6">
    <location>
        <begin position="1807"/>
        <end position="1882"/>
    </location>
</feature>
<evidence type="ECO:0000313" key="8">
    <source>
        <dbReference type="Proteomes" id="UP000250174"/>
    </source>
</evidence>
<dbReference type="SUPFAM" id="SSF47336">
    <property type="entry name" value="ACP-like"/>
    <property type="match status" value="2"/>
</dbReference>
<dbReference type="Pfam" id="PF00668">
    <property type="entry name" value="Condensation"/>
    <property type="match status" value="2"/>
</dbReference>
<keyword evidence="4" id="KW-0597">Phosphoprotein</keyword>
<dbReference type="InterPro" id="IPR023213">
    <property type="entry name" value="CAT-like_dom_sf"/>
</dbReference>
<dbReference type="FunFam" id="1.10.1200.10:FF:000005">
    <property type="entry name" value="Nonribosomal peptide synthetase 1"/>
    <property type="match status" value="1"/>
</dbReference>
<dbReference type="SUPFAM" id="SSF52777">
    <property type="entry name" value="CoA-dependent acyltransferases"/>
    <property type="match status" value="3"/>
</dbReference>
<dbReference type="Gene3D" id="3.40.50.980">
    <property type="match status" value="4"/>
</dbReference>
<dbReference type="Pfam" id="PF13193">
    <property type="entry name" value="AMP-binding_C"/>
    <property type="match status" value="2"/>
</dbReference>
<dbReference type="Gene3D" id="3.30.559.30">
    <property type="entry name" value="Nonribosomal peptide synthetase, condensation domain"/>
    <property type="match status" value="2"/>
</dbReference>
<dbReference type="InterPro" id="IPR000873">
    <property type="entry name" value="AMP-dep_synth/lig_dom"/>
</dbReference>
<dbReference type="PANTHER" id="PTHR45527">
    <property type="entry name" value="NONRIBOSOMAL PEPTIDE SYNTHETASE"/>
    <property type="match status" value="1"/>
</dbReference>
<comment type="caution">
    <text evidence="7">The sequence shown here is derived from an EMBL/GenBank/DDBJ whole genome shotgun (WGS) entry which is preliminary data.</text>
</comment>
<dbReference type="CDD" id="cd19531">
    <property type="entry name" value="LCL_NRPS-like"/>
    <property type="match status" value="1"/>
</dbReference>
<dbReference type="PRINTS" id="PR00154">
    <property type="entry name" value="AMPBINDING"/>
</dbReference>
<evidence type="ECO:0000259" key="6">
    <source>
        <dbReference type="PROSITE" id="PS50075"/>
    </source>
</evidence>
<evidence type="ECO:0000256" key="4">
    <source>
        <dbReference type="ARBA" id="ARBA00022553"/>
    </source>
</evidence>
<proteinExistence type="inferred from homology"/>
<dbReference type="GO" id="GO:0031177">
    <property type="term" value="F:phosphopantetheine binding"/>
    <property type="evidence" value="ECO:0007669"/>
    <property type="project" value="InterPro"/>
</dbReference>
<dbReference type="InterPro" id="IPR020845">
    <property type="entry name" value="AMP-binding_CS"/>
</dbReference>
<dbReference type="Pfam" id="PF00550">
    <property type="entry name" value="PP-binding"/>
    <property type="match status" value="2"/>
</dbReference>
<feature type="region of interest" description="Disordered" evidence="5">
    <location>
        <begin position="1882"/>
        <end position="1913"/>
    </location>
</feature>
<evidence type="ECO:0000256" key="2">
    <source>
        <dbReference type="ARBA" id="ARBA00006432"/>
    </source>
</evidence>
<dbReference type="Proteomes" id="UP000250174">
    <property type="component" value="Unassembled WGS sequence"/>
</dbReference>
<dbReference type="FunFam" id="3.40.50.12780:FF:000012">
    <property type="entry name" value="Non-ribosomal peptide synthetase"/>
    <property type="match status" value="1"/>
</dbReference>
<dbReference type="RefSeq" id="WP_113765559.1">
    <property type="nucleotide sequence ID" value="NZ_LVYK01000025.1"/>
</dbReference>
<dbReference type="InterPro" id="IPR010071">
    <property type="entry name" value="AA_adenyl_dom"/>
</dbReference>
<reference evidence="7 8" key="1">
    <citation type="submission" date="2016-03" db="EMBL/GenBank/DDBJ databases">
        <title>Comparison of Bacillus endophyticus and B. anthracis characteristics using whole genome sequence analysis and microbiological techniques.</title>
        <authorList>
            <person name="Lekota K.E."/>
            <person name="Mafofo J."/>
            <person name="Rees J."/>
            <person name="Muchadeyi F.C."/>
            <person name="Madoroba E."/>
            <person name="Van Heerden H."/>
        </authorList>
    </citation>
    <scope>NUCLEOTIDE SEQUENCE [LARGE SCALE GENOMIC DNA]</scope>
    <source>
        <strain evidence="7 8">3631_10C</strain>
    </source>
</reference>
<dbReference type="InterPro" id="IPR025110">
    <property type="entry name" value="AMP-bd_C"/>
</dbReference>
<sequence length="1913" mass="218388">MNSTSLDTSQKFNDGERYWLNKLTDDINMSSFSYYRNSNDMNEAGEFQYTMPANISAALMKMSNNSEYGIYIFLMCGIKYLLSIYTRSNDICIGTPVLNSPDSTATHNQLLILRSKMEEKMTVKDLLLSIKEEIYNSNNNQHVSINTMKEHIGLHASPRTIVSLKNINSSHIDTSIHPDTSFKFDINEVGISCNIEYKGNSRGNIDRLCEQLNRFFQAVVENPNRNIYSIEITSPQEKEMMSHIFNDTSRTVARNTVIEMFESQVLKNPESVAVVFKDKEMTYQELNNKVNILANRLIKEGVKEGCIVGLVLDRCLELPIVTLGILKTGAAYMPIDSNYPNERIKSLIYNSKLSYLVKKSSVLNNLTLNVPHCDIDKVLNESSDAEAEKNPVVNISPHGLMYVLYTSGSTGEPKGVMIKKDSFLNLLTWYTEEFNMNQSDNILLIAPISFDTSHKNIFAPLVLGGCLHIFEPGAYDYNNMSNYIQKNKITIINCTPSGFYPIVSYNEETNFSRLTSLRYAFLGGESINTKKIKPLLEHSENKCELVNTYGPTECTDIACSYRINTQDIQKTNIPIGKPITNTELFIVDENMNILPIGVVGEVLISGAGVSLGYNNSQKLNNEKFSEFPVGTGKSAYKTGDLARWLPDGNIEFIGRQDNLTKIRGYRIEVSEVENYLTKHQDVDEAVVIAIDDASDLKALSAYFTSQKSISYPSLRKFLLENIPEFMVPSYFTRMEKLPLNQNGKVDRKSLPTPNIKITNNLLYTAPETRTEIYIAEIWEEILGVKNVGSMDDFFELGGHSLKAASIILKVNHKLGIDLQISDIFSNPTIKGLADLASNERNQEKQSISRTASRDYYPVSFQQKRLFVLWQLNKESTAYNLPSAIILKGQLEKSLLTKSLRFMVSKHEALRTSFSFQNANLVQKVNQEITVDIEFIENFEGNLDNQLKEFIKPFDLESGPVFRVKIIRLSENKHLLFTDVHHIVFDGISMKIVMQDFINYYNNHQSIKTERNLTYKDYAVWQESYVQTEKFKESEQYWLNRFNDYNPTSGLNTDYLRPATPDFLGDQLLLNIDPQLAYRLKQLAVDNGTTLYTLMLTALNVLIYKYTGENDITIGTPTAGRFHSGLENIVGMFVNTLAFRNHLDENQSFIHLLEDVKENVIKSIKYEDYPFELLVDRLKISRQTGRNPLFDIIFSLENIELEDDVGENRLLNYSNYPLDSGMSQFDLSIDVYVQEEEMEIKFKYASQLFKRETVERLAHHFVQLLNKVTENAEEKIKDINILSSQEEHKLLTDFNNTHSYYKSSSLQELFERQCMNTPNATALVYNGQNISFSELDRRSNQLARYLRKQGVERENVIGISSLPNVESIVGILSILKAGGAYLPIDPKFPEEHIKYLMKDSGCKFVLAENSSSKQFLIDTKVLELNPKTYAAEDNSKLTFMNKPSDLAYVIYTSGTTGNPKGVMIEHKNIVNQLEGLKDSLPIEPGLHHLLLAKFNFDAAVQQTFLPLVSGGILFIPENQVIVHPEELWNYIVQNKIDVLDTVPSHISVFMKWIDAHYFLKLVILGGEVLPKKTCYELLENCNIGDLINIYGPTETAVNATYYTCKKDNAASIPIGKPLRNYKTYIVDKNFSPVPIGVIGELCIAGSGVGRGYIGKEDLTKNKFILNPFNPVEERMYRTGDLAKWLPNGDIEYVGRLDQQVKIKGIRIEPNEVRTVLLEHPNIVEAAVVAKKNSNQNDYFLCAYVTSKENISSATLRTFLKENLPDYMMPAHFVRLDKMPLMSNDKLDLKYLMERKDEKYLASDLEYESPSTEVEKMISRVWREVLCLEEISRHDHFFELGGNSLNVVQVNEKLKEELNMEINIVTLFRYDTIYSLAKELYEQEEKKERGNAPNRALIRESSRDRLLKRRSRKRE</sequence>
<evidence type="ECO:0000313" key="7">
    <source>
        <dbReference type="EMBL" id="RAS76910.1"/>
    </source>
</evidence>
<dbReference type="Gene3D" id="2.30.38.10">
    <property type="entry name" value="Luciferase, Domain 3"/>
    <property type="match status" value="2"/>
</dbReference>
<dbReference type="CDD" id="cd05930">
    <property type="entry name" value="A_NRPS"/>
    <property type="match status" value="2"/>
</dbReference>
<feature type="domain" description="Carrier" evidence="6">
    <location>
        <begin position="765"/>
        <end position="840"/>
    </location>
</feature>
<protein>
    <recommendedName>
        <fullName evidence="6">Carrier domain-containing protein</fullName>
    </recommendedName>
</protein>
<dbReference type="SMART" id="SM00823">
    <property type="entry name" value="PKS_PP"/>
    <property type="match status" value="2"/>
</dbReference>
<dbReference type="GO" id="GO:0043041">
    <property type="term" value="P:amino acid activation for nonribosomal peptide biosynthetic process"/>
    <property type="evidence" value="ECO:0007669"/>
    <property type="project" value="TreeGrafter"/>
</dbReference>